<evidence type="ECO:0000313" key="2">
    <source>
        <dbReference type="Proteomes" id="UP001497522"/>
    </source>
</evidence>
<accession>A0ABP1BE18</accession>
<name>A0ABP1BE18_9BRYO</name>
<proteinExistence type="predicted"/>
<protein>
    <submittedName>
        <fullName evidence="1">Uncharacterized protein</fullName>
    </submittedName>
</protein>
<evidence type="ECO:0000313" key="1">
    <source>
        <dbReference type="EMBL" id="CAK9873606.1"/>
    </source>
</evidence>
<organism evidence="1 2">
    <name type="scientific">Sphagnum jensenii</name>
    <dbReference type="NCBI Taxonomy" id="128206"/>
    <lineage>
        <taxon>Eukaryota</taxon>
        <taxon>Viridiplantae</taxon>
        <taxon>Streptophyta</taxon>
        <taxon>Embryophyta</taxon>
        <taxon>Bryophyta</taxon>
        <taxon>Sphagnophytina</taxon>
        <taxon>Sphagnopsida</taxon>
        <taxon>Sphagnales</taxon>
        <taxon>Sphagnaceae</taxon>
        <taxon>Sphagnum</taxon>
    </lineage>
</organism>
<reference evidence="1" key="1">
    <citation type="submission" date="2024-03" db="EMBL/GenBank/DDBJ databases">
        <authorList>
            <consortium name="ELIXIR-Norway"/>
            <consortium name="Elixir Norway"/>
        </authorList>
    </citation>
    <scope>NUCLEOTIDE SEQUENCE</scope>
</reference>
<dbReference type="Proteomes" id="UP001497522">
    <property type="component" value="Chromosome 3"/>
</dbReference>
<gene>
    <name evidence="1" type="ORF">CSSPJE1EN2_LOCUS16078</name>
</gene>
<keyword evidence="2" id="KW-1185">Reference proteome</keyword>
<dbReference type="EMBL" id="OZ023704">
    <property type="protein sequence ID" value="CAK9873606.1"/>
    <property type="molecule type" value="Genomic_DNA"/>
</dbReference>
<sequence length="87" mass="9807">MALEFGSVNANGKEEDKQRGIEEKLTFEAFETSCLKQNLLVEAKAADDDTEQLNYLHLEGKCLNPAHVLFANNRHTCRLLVQGYVPQ</sequence>